<gene>
    <name evidence="5" type="ORF">HPP92_018262</name>
</gene>
<evidence type="ECO:0000256" key="1">
    <source>
        <dbReference type="ARBA" id="ARBA00010746"/>
    </source>
</evidence>
<comment type="subunit">
    <text evidence="2 4">Homodimer.</text>
</comment>
<comment type="caution">
    <text evidence="5">The sequence shown here is derived from an EMBL/GenBank/DDBJ whole genome shotgun (WGS) entry which is preliminary data.</text>
</comment>
<evidence type="ECO:0000313" key="5">
    <source>
        <dbReference type="EMBL" id="KAG0466682.1"/>
    </source>
</evidence>
<dbReference type="Proteomes" id="UP000636800">
    <property type="component" value="Unassembled WGS sequence"/>
</dbReference>
<reference evidence="5 6" key="1">
    <citation type="journal article" date="2020" name="Nat. Food">
        <title>A phased Vanilla planifolia genome enables genetic improvement of flavour and production.</title>
        <authorList>
            <person name="Hasing T."/>
            <person name="Tang H."/>
            <person name="Brym M."/>
            <person name="Khazi F."/>
            <person name="Huang T."/>
            <person name="Chambers A.H."/>
        </authorList>
    </citation>
    <scope>NUCLEOTIDE SEQUENCE [LARGE SCALE GENOMIC DNA]</scope>
    <source>
        <tissue evidence="5">Leaf</tissue>
    </source>
</reference>
<dbReference type="AlphaFoldDB" id="A0A835QCH1"/>
<evidence type="ECO:0000256" key="4">
    <source>
        <dbReference type="RuleBase" id="RU363099"/>
    </source>
</evidence>
<dbReference type="GO" id="GO:0048046">
    <property type="term" value="C:apoplast"/>
    <property type="evidence" value="ECO:0007669"/>
    <property type="project" value="UniProtKB-SubCell"/>
</dbReference>
<evidence type="ECO:0000256" key="3">
    <source>
        <dbReference type="ARBA" id="ARBA00022525"/>
    </source>
</evidence>
<name>A0A835QCH1_VANPL</name>
<dbReference type="InterPro" id="IPR044859">
    <property type="entry name" value="Allene_oxi_cyc_Dirigent"/>
</dbReference>
<accession>A0A835QCH1</accession>
<sequence>MTFQKFLRGLQIALNLIWTRALLGRDARGRRSSQRRLIAGQHRPPNATVIKVASGQSNSSFHFGDVFIVDDKVTSDQDPDTPEVGRLQGIVVFASTTTLETHLSATLVFSKGEWIGSSLSLLGIIKASEKVNEFAIVGGTRMFQFSRGYAKYAFVSSNTTSGVSTGALNIVIRNN</sequence>
<evidence type="ECO:0000256" key="2">
    <source>
        <dbReference type="ARBA" id="ARBA00011738"/>
    </source>
</evidence>
<organism evidence="5 6">
    <name type="scientific">Vanilla planifolia</name>
    <name type="common">Vanilla</name>
    <dbReference type="NCBI Taxonomy" id="51239"/>
    <lineage>
        <taxon>Eukaryota</taxon>
        <taxon>Viridiplantae</taxon>
        <taxon>Streptophyta</taxon>
        <taxon>Embryophyta</taxon>
        <taxon>Tracheophyta</taxon>
        <taxon>Spermatophyta</taxon>
        <taxon>Magnoliopsida</taxon>
        <taxon>Liliopsida</taxon>
        <taxon>Asparagales</taxon>
        <taxon>Orchidaceae</taxon>
        <taxon>Vanilloideae</taxon>
        <taxon>Vanilleae</taxon>
        <taxon>Vanilla</taxon>
    </lineage>
</organism>
<dbReference type="EMBL" id="JADCNL010000009">
    <property type="protein sequence ID" value="KAG0466682.1"/>
    <property type="molecule type" value="Genomic_DNA"/>
</dbReference>
<keyword evidence="3 4" id="KW-0964">Secreted</keyword>
<comment type="subcellular location">
    <subcellularLocation>
        <location evidence="4">Secreted</location>
        <location evidence="4">Extracellular space</location>
        <location evidence="4">Apoplast</location>
    </subcellularLocation>
</comment>
<protein>
    <recommendedName>
        <fullName evidence="4">Dirigent protein</fullName>
    </recommendedName>
</protein>
<proteinExistence type="inferred from homology"/>
<dbReference type="Pfam" id="PF03018">
    <property type="entry name" value="Dirigent"/>
    <property type="match status" value="1"/>
</dbReference>
<keyword evidence="4" id="KW-0052">Apoplast</keyword>
<evidence type="ECO:0000313" key="6">
    <source>
        <dbReference type="Proteomes" id="UP000636800"/>
    </source>
</evidence>
<dbReference type="GO" id="GO:0009699">
    <property type="term" value="P:phenylpropanoid biosynthetic process"/>
    <property type="evidence" value="ECO:0007669"/>
    <property type="project" value="UniProtKB-ARBA"/>
</dbReference>
<keyword evidence="6" id="KW-1185">Reference proteome</keyword>
<comment type="function">
    <text evidence="4">Dirigent proteins impart stereoselectivity on the phenoxy radical-coupling reaction, yielding optically active lignans from two molecules of coniferyl alcohol in the biosynthesis of lignans, flavonolignans, and alkaloids and thus plays a central role in plant secondary metabolism.</text>
</comment>
<dbReference type="InterPro" id="IPR004265">
    <property type="entry name" value="Dirigent"/>
</dbReference>
<comment type="similarity">
    <text evidence="1 4">Belongs to the plant dirigent protein family.</text>
</comment>
<dbReference type="PANTHER" id="PTHR21495">
    <property type="entry name" value="NUCLEOPORIN-RELATED"/>
    <property type="match status" value="1"/>
</dbReference>
<dbReference type="Gene3D" id="2.40.480.10">
    <property type="entry name" value="Allene oxide cyclase-like"/>
    <property type="match status" value="1"/>
</dbReference>